<dbReference type="NCBIfam" id="NF003717">
    <property type="entry name" value="PRK05327.1"/>
    <property type="match status" value="1"/>
</dbReference>
<dbReference type="Gene3D" id="1.10.1050.10">
    <property type="entry name" value="Ribosomal Protein S4 Delta 41, Chain A, domain 1"/>
    <property type="match status" value="1"/>
</dbReference>
<dbReference type="EMBL" id="AFHG01000041">
    <property type="protein sequence ID" value="EGK72301.1"/>
    <property type="molecule type" value="Genomic_DNA"/>
</dbReference>
<sequence length="204" mass="22939">MSRYTGPRLRVLRALGTELPGLTRKSAENRTSPPGQHGNRPNRRKSEFGAQLMEKQKLRYNYGLTETQLRAVFREAERSTLPTGEKLVELLERRLDNIVFRGGLAPTLPAARQLVRHRHVLLNGRRVNIPSIRLRVGDTVTLTEKGRAVQSVVDALATPSLERAEWIAFDASALSLRLAHLPPGDATPFPFESQKVVEFYALRV</sequence>
<dbReference type="SMART" id="SM00363">
    <property type="entry name" value="S4"/>
    <property type="match status" value="1"/>
</dbReference>
<dbReference type="PROSITE" id="PS50889">
    <property type="entry name" value="S4"/>
    <property type="match status" value="1"/>
</dbReference>
<dbReference type="InterPro" id="IPR022801">
    <property type="entry name" value="Ribosomal_uS4"/>
</dbReference>
<dbReference type="AlphaFoldDB" id="F5RAT0"/>
<dbReference type="Pfam" id="PF01479">
    <property type="entry name" value="S4"/>
    <property type="match status" value="1"/>
</dbReference>
<dbReference type="InterPro" id="IPR002942">
    <property type="entry name" value="S4_RNA-bd"/>
</dbReference>
<evidence type="ECO:0000256" key="7">
    <source>
        <dbReference type="HAMAP-Rule" id="MF_01306"/>
    </source>
</evidence>
<dbReference type="Pfam" id="PF00163">
    <property type="entry name" value="Ribosomal_S4"/>
    <property type="match status" value="1"/>
</dbReference>
<name>F5RAT0_METUF</name>
<evidence type="ECO:0000256" key="4">
    <source>
        <dbReference type="ARBA" id="ARBA00022980"/>
    </source>
</evidence>
<evidence type="ECO:0000256" key="6">
    <source>
        <dbReference type="ARBA" id="ARBA00035254"/>
    </source>
</evidence>
<dbReference type="CDD" id="cd00165">
    <property type="entry name" value="S4"/>
    <property type="match status" value="1"/>
</dbReference>
<dbReference type="eggNOG" id="COG0522">
    <property type="taxonomic scope" value="Bacteria"/>
</dbReference>
<dbReference type="GO" id="GO:0015935">
    <property type="term" value="C:small ribosomal subunit"/>
    <property type="evidence" value="ECO:0007669"/>
    <property type="project" value="InterPro"/>
</dbReference>
<dbReference type="RefSeq" id="WP_008060203.1">
    <property type="nucleotide sequence ID" value="NZ_AFHG01000041.1"/>
</dbReference>
<dbReference type="OrthoDB" id="9803672at2"/>
<keyword evidence="4 7" id="KW-0689">Ribosomal protein</keyword>
<comment type="function">
    <text evidence="7">With S5 and S12 plays an important role in translational accuracy.</text>
</comment>
<evidence type="ECO:0000256" key="1">
    <source>
        <dbReference type="ARBA" id="ARBA00007465"/>
    </source>
</evidence>
<dbReference type="PANTHER" id="PTHR11831">
    <property type="entry name" value="30S 40S RIBOSOMAL PROTEIN"/>
    <property type="match status" value="1"/>
</dbReference>
<feature type="domain" description="RNA-binding S4" evidence="10">
    <location>
        <begin position="93"/>
        <end position="154"/>
    </location>
</feature>
<comment type="subunit">
    <text evidence="7">Part of the 30S ribosomal subunit. Contacts protein S5. The interaction surface between S4 and S5 is involved in control of translational fidelity.</text>
</comment>
<dbReference type="HAMAP" id="MF_01306_B">
    <property type="entry name" value="Ribosomal_uS4_B"/>
    <property type="match status" value="1"/>
</dbReference>
<dbReference type="InterPro" id="IPR005709">
    <property type="entry name" value="Ribosomal_uS4_bac-type"/>
</dbReference>
<dbReference type="GO" id="GO:0006412">
    <property type="term" value="P:translation"/>
    <property type="evidence" value="ECO:0007669"/>
    <property type="project" value="UniProtKB-UniRule"/>
</dbReference>
<feature type="domain" description="Small ribosomal subunit protein uS4 N-terminal" evidence="11">
    <location>
        <begin position="3"/>
        <end position="92"/>
    </location>
</feature>
<comment type="caution">
    <text evidence="12">The sequence shown here is derived from an EMBL/GenBank/DDBJ whole genome shotgun (WGS) entry which is preliminary data.</text>
</comment>
<proteinExistence type="inferred from homology"/>
<dbReference type="InterPro" id="IPR036986">
    <property type="entry name" value="S4_RNA-bd_sf"/>
</dbReference>
<keyword evidence="13" id="KW-1185">Reference proteome</keyword>
<dbReference type="SUPFAM" id="SSF55174">
    <property type="entry name" value="Alpha-L RNA-binding motif"/>
    <property type="match status" value="1"/>
</dbReference>
<dbReference type="Gene3D" id="3.10.290.10">
    <property type="entry name" value="RNA-binding S4 domain"/>
    <property type="match status" value="1"/>
</dbReference>
<dbReference type="SMART" id="SM01390">
    <property type="entry name" value="Ribosomal_S4"/>
    <property type="match status" value="1"/>
</dbReference>
<keyword evidence="2 7" id="KW-0699">rRNA-binding</keyword>
<evidence type="ECO:0000256" key="3">
    <source>
        <dbReference type="ARBA" id="ARBA00022884"/>
    </source>
</evidence>
<comment type="function">
    <text evidence="7">One of the primary rRNA binding proteins, it binds directly to 16S rRNA where it nucleates assembly of the body of the 30S subunit.</text>
</comment>
<comment type="similarity">
    <text evidence="1 7 8">Belongs to the universal ribosomal protein uS4 family.</text>
</comment>
<evidence type="ECO:0000256" key="5">
    <source>
        <dbReference type="ARBA" id="ARBA00023274"/>
    </source>
</evidence>
<keyword evidence="3 7" id="KW-0694">RNA-binding</keyword>
<dbReference type="NCBIfam" id="TIGR01017">
    <property type="entry name" value="rpsD_bact"/>
    <property type="match status" value="1"/>
</dbReference>
<keyword evidence="5 7" id="KW-0687">Ribonucleoprotein</keyword>
<reference evidence="12 13" key="1">
    <citation type="journal article" date="2011" name="J. Bacteriol.">
        <title>Genome sequence of Methyloversatilis universalis FAM5T, a methylotrophic representative of the order Rhodocyclales.</title>
        <authorList>
            <person name="Kittichotirat W."/>
            <person name="Good N.M."/>
            <person name="Hall R."/>
            <person name="Bringel F."/>
            <person name="Lajus A."/>
            <person name="Medigue C."/>
            <person name="Smalley N.E."/>
            <person name="Beck D."/>
            <person name="Bumgarner R."/>
            <person name="Vuilleumier S."/>
            <person name="Kalyuzhnaya M.G."/>
        </authorList>
    </citation>
    <scope>NUCLEOTIDE SEQUENCE [LARGE SCALE GENOMIC DNA]</scope>
    <source>
        <strain evidence="13">ATCC BAA-1314 / JCM 13912 / FAM5</strain>
    </source>
</reference>
<evidence type="ECO:0000313" key="12">
    <source>
        <dbReference type="EMBL" id="EGK72301.1"/>
    </source>
</evidence>
<dbReference type="STRING" id="1000565.METUNv1_01417"/>
<feature type="region of interest" description="Disordered" evidence="9">
    <location>
        <begin position="15"/>
        <end position="47"/>
    </location>
</feature>
<organism evidence="12 13">
    <name type="scientific">Methyloversatilis universalis (strain ATCC BAA-1314 / DSM 25237 / JCM 13912 / CCUG 52030 / FAM5)</name>
    <dbReference type="NCBI Taxonomy" id="1000565"/>
    <lineage>
        <taxon>Bacteria</taxon>
        <taxon>Pseudomonadati</taxon>
        <taxon>Pseudomonadota</taxon>
        <taxon>Betaproteobacteria</taxon>
        <taxon>Nitrosomonadales</taxon>
        <taxon>Sterolibacteriaceae</taxon>
        <taxon>Methyloversatilis</taxon>
    </lineage>
</organism>
<evidence type="ECO:0000259" key="10">
    <source>
        <dbReference type="SMART" id="SM00363"/>
    </source>
</evidence>
<dbReference type="Proteomes" id="UP000005019">
    <property type="component" value="Unassembled WGS sequence"/>
</dbReference>
<dbReference type="InterPro" id="IPR018079">
    <property type="entry name" value="Ribosomal_uS4_CS"/>
</dbReference>
<gene>
    <name evidence="7" type="primary">rpsD</name>
    <name evidence="12" type="ORF">METUNv1_01417</name>
</gene>
<dbReference type="GO" id="GO:0042274">
    <property type="term" value="P:ribosomal small subunit biogenesis"/>
    <property type="evidence" value="ECO:0007669"/>
    <property type="project" value="TreeGrafter"/>
</dbReference>
<evidence type="ECO:0000256" key="8">
    <source>
        <dbReference type="RuleBase" id="RU003699"/>
    </source>
</evidence>
<evidence type="ECO:0000259" key="11">
    <source>
        <dbReference type="SMART" id="SM01390"/>
    </source>
</evidence>
<dbReference type="GO" id="GO:0003735">
    <property type="term" value="F:structural constituent of ribosome"/>
    <property type="evidence" value="ECO:0007669"/>
    <property type="project" value="InterPro"/>
</dbReference>
<dbReference type="PROSITE" id="PS00632">
    <property type="entry name" value="RIBOSOMAL_S4"/>
    <property type="match status" value="1"/>
</dbReference>
<dbReference type="InterPro" id="IPR001912">
    <property type="entry name" value="Ribosomal_uS4_N"/>
</dbReference>
<protein>
    <recommendedName>
        <fullName evidence="6 7">Small ribosomal subunit protein uS4</fullName>
    </recommendedName>
</protein>
<dbReference type="FunFam" id="3.10.290.10:FF:000001">
    <property type="entry name" value="30S ribosomal protein S4"/>
    <property type="match status" value="1"/>
</dbReference>
<dbReference type="GO" id="GO:0019843">
    <property type="term" value="F:rRNA binding"/>
    <property type="evidence" value="ECO:0007669"/>
    <property type="project" value="UniProtKB-UniRule"/>
</dbReference>
<dbReference type="PANTHER" id="PTHR11831:SF4">
    <property type="entry name" value="SMALL RIBOSOMAL SUBUNIT PROTEIN US4M"/>
    <property type="match status" value="1"/>
</dbReference>
<evidence type="ECO:0000256" key="2">
    <source>
        <dbReference type="ARBA" id="ARBA00022730"/>
    </source>
</evidence>
<evidence type="ECO:0000313" key="13">
    <source>
        <dbReference type="Proteomes" id="UP000005019"/>
    </source>
</evidence>
<accession>F5RAT0</accession>
<evidence type="ECO:0000256" key="9">
    <source>
        <dbReference type="SAM" id="MobiDB-lite"/>
    </source>
</evidence>